<dbReference type="OrthoDB" id="1417969at2"/>
<organism evidence="1 2">
    <name type="scientific">Flavobacterium luteum</name>
    <dbReference type="NCBI Taxonomy" id="2026654"/>
    <lineage>
        <taxon>Bacteria</taxon>
        <taxon>Pseudomonadati</taxon>
        <taxon>Bacteroidota</taxon>
        <taxon>Flavobacteriia</taxon>
        <taxon>Flavobacteriales</taxon>
        <taxon>Flavobacteriaceae</taxon>
        <taxon>Flavobacterium</taxon>
    </lineage>
</organism>
<accession>A0A7J5AA46</accession>
<dbReference type="EMBL" id="WAEM01000008">
    <property type="protein sequence ID" value="KAB1154432.1"/>
    <property type="molecule type" value="Genomic_DNA"/>
</dbReference>
<dbReference type="Proteomes" id="UP000490922">
    <property type="component" value="Unassembled WGS sequence"/>
</dbReference>
<comment type="caution">
    <text evidence="1">The sequence shown here is derived from an EMBL/GenBank/DDBJ whole genome shotgun (WGS) entry which is preliminary data.</text>
</comment>
<proteinExistence type="predicted"/>
<evidence type="ECO:0000313" key="1">
    <source>
        <dbReference type="EMBL" id="KAB1154432.1"/>
    </source>
</evidence>
<name>A0A7J5AA46_9FLAO</name>
<evidence type="ECO:0000313" key="2">
    <source>
        <dbReference type="Proteomes" id="UP000490922"/>
    </source>
</evidence>
<sequence>MKRLLRLLVLIVILNGCDDGKLTVDTINFEDVTASSCGEIIYKLKDSEALFMKIPAEKNAFLNDETLLDKPREIPIGGEVTVRYRFYNGKVASDNICVVAGPITPVATGEWIAKSGTIQIITKANYATTNTETGQKKISGYNHAVVYKNIVFSKSDGTEQKYDTFTFGNYQTTATTLPFSFDPKLVEQCSSTTKIFNARNNGTESLVIENVDPSLIQKTGSLPQPISATTNRLVYRLYKSSLPTSTLLPEYFCGDTTPLSPVISEEWVATEGTIEVITTTSGGYLHTIRLKKVIFKRGNSSFYYGDDMLFGELLLPE</sequence>
<gene>
    <name evidence="1" type="ORF">F6464_12820</name>
</gene>
<keyword evidence="2" id="KW-1185">Reference proteome</keyword>
<reference evidence="1 2" key="1">
    <citation type="submission" date="2019-09" db="EMBL/GenBank/DDBJ databases">
        <title>Flavobacterium sp. nov., isolated from glacier ice.</title>
        <authorList>
            <person name="Liu Q."/>
        </authorList>
    </citation>
    <scope>NUCLEOTIDE SEQUENCE [LARGE SCALE GENOMIC DNA]</scope>
    <source>
        <strain evidence="1 2">NBRC 112527</strain>
    </source>
</reference>
<dbReference type="AlphaFoldDB" id="A0A7J5AA46"/>
<dbReference type="RefSeq" id="WP_151108348.1">
    <property type="nucleotide sequence ID" value="NZ_WAEM01000008.1"/>
</dbReference>
<protein>
    <submittedName>
        <fullName evidence="1">Uncharacterized protein</fullName>
    </submittedName>
</protein>